<accession>A0ABS7UFJ7</accession>
<dbReference type="EMBL" id="JAIQZJ010000009">
    <property type="protein sequence ID" value="MBZ5739765.1"/>
    <property type="molecule type" value="Genomic_DNA"/>
</dbReference>
<dbReference type="Proteomes" id="UP000780875">
    <property type="component" value="Unassembled WGS sequence"/>
</dbReference>
<dbReference type="RefSeq" id="WP_224124125.1">
    <property type="nucleotide sequence ID" value="NZ_JAIQZJ010000009.1"/>
</dbReference>
<gene>
    <name evidence="2" type="ORF">K8U61_16440</name>
</gene>
<evidence type="ECO:0000256" key="1">
    <source>
        <dbReference type="SAM" id="MobiDB-lite"/>
    </source>
</evidence>
<sequence>MPNGPIEFLGEEPLHYTPPAEYGGADGLIQPPPHPMTPSEANAAIVRAGMYGDLLDDGIVTDPATGRIVPPELNAPGGA</sequence>
<proteinExistence type="predicted"/>
<organism evidence="2 3">
    <name type="scientific">Nocardioides mangrovi</name>
    <dbReference type="NCBI Taxonomy" id="2874580"/>
    <lineage>
        <taxon>Bacteria</taxon>
        <taxon>Bacillati</taxon>
        <taxon>Actinomycetota</taxon>
        <taxon>Actinomycetes</taxon>
        <taxon>Propionibacteriales</taxon>
        <taxon>Nocardioidaceae</taxon>
        <taxon>Nocardioides</taxon>
    </lineage>
</organism>
<reference evidence="2 3" key="1">
    <citation type="submission" date="2021-09" db="EMBL/GenBank/DDBJ databases">
        <title>Whole genome sequence of Nocardioides sp. GBK3QG-3.</title>
        <authorList>
            <person name="Tuo L."/>
        </authorList>
    </citation>
    <scope>NUCLEOTIDE SEQUENCE [LARGE SCALE GENOMIC DNA]</scope>
    <source>
        <strain evidence="2 3">GBK3QG-3</strain>
    </source>
</reference>
<name>A0ABS7UFJ7_9ACTN</name>
<protein>
    <submittedName>
        <fullName evidence="2">Uncharacterized protein</fullName>
    </submittedName>
</protein>
<evidence type="ECO:0000313" key="2">
    <source>
        <dbReference type="EMBL" id="MBZ5739765.1"/>
    </source>
</evidence>
<comment type="caution">
    <text evidence="2">The sequence shown here is derived from an EMBL/GenBank/DDBJ whole genome shotgun (WGS) entry which is preliminary data.</text>
</comment>
<evidence type="ECO:0000313" key="3">
    <source>
        <dbReference type="Proteomes" id="UP000780875"/>
    </source>
</evidence>
<keyword evidence="3" id="KW-1185">Reference proteome</keyword>
<feature type="region of interest" description="Disordered" evidence="1">
    <location>
        <begin position="1"/>
        <end position="37"/>
    </location>
</feature>